<dbReference type="RefSeq" id="WP_115172712.1">
    <property type="nucleotide sequence ID" value="NZ_UFYD01000003.1"/>
</dbReference>
<sequence>MQQGLLSTDRTLSIASLEKSRSEFLSAFEMIENRIDAQIFSKVIDLTINILNNVTHTLKTGLQEIANLLFEIDGFSFNYKNGPFYIGFYRILTGLVQISERKPVEWLDYRRELSALFHQYSIVKDQEIKDRLFLSELSSSFLAKLNTAFFEPFFTLNFSAEKTKISVRLKELPQEGEEASFLKNLLVFLETDPKKKASSKSLKKSAKANISYDFWSHYGYTGSKICR</sequence>
<comment type="caution">
    <text evidence="1">The sequence shown here is derived from an EMBL/GenBank/DDBJ whole genome shotgun (WGS) entry which is preliminary data.</text>
</comment>
<protein>
    <submittedName>
        <fullName evidence="1">Uncharacterized protein</fullName>
    </submittedName>
</protein>
<dbReference type="AlphaFoldDB" id="A0A7Z7Q1Y0"/>
<reference evidence="1 2" key="1">
    <citation type="submission" date="2018-06" db="EMBL/GenBank/DDBJ databases">
        <authorList>
            <consortium name="Pathogen Informatics"/>
            <person name="Doyle S."/>
        </authorList>
    </citation>
    <scope>NUCLEOTIDE SEQUENCE [LARGE SCALE GENOMIC DNA]</scope>
    <source>
        <strain evidence="1 2">NCTC10588</strain>
    </source>
</reference>
<dbReference type="EMBL" id="UFYD01000003">
    <property type="protein sequence ID" value="STF08883.1"/>
    <property type="molecule type" value="Genomic_DNA"/>
</dbReference>
<evidence type="ECO:0000313" key="2">
    <source>
        <dbReference type="Proteomes" id="UP000254876"/>
    </source>
</evidence>
<proteinExistence type="predicted"/>
<gene>
    <name evidence="1" type="ORF">NCTC10588_04099</name>
</gene>
<dbReference type="Proteomes" id="UP000254876">
    <property type="component" value="Unassembled WGS sequence"/>
</dbReference>
<accession>A0A7Z7Q1Y0</accession>
<evidence type="ECO:0000313" key="1">
    <source>
        <dbReference type="EMBL" id="STF08883.1"/>
    </source>
</evidence>
<organism evidence="1 2">
    <name type="scientific">Elizabethkingia anophelis</name>
    <dbReference type="NCBI Taxonomy" id="1117645"/>
    <lineage>
        <taxon>Bacteria</taxon>
        <taxon>Pseudomonadati</taxon>
        <taxon>Bacteroidota</taxon>
        <taxon>Flavobacteriia</taxon>
        <taxon>Flavobacteriales</taxon>
        <taxon>Weeksellaceae</taxon>
        <taxon>Elizabethkingia</taxon>
    </lineage>
</organism>
<name>A0A7Z7Q1Y0_9FLAO</name>